<dbReference type="GO" id="GO:0005737">
    <property type="term" value="C:cytoplasm"/>
    <property type="evidence" value="ECO:0007669"/>
    <property type="project" value="TreeGrafter"/>
</dbReference>
<dbReference type="SUPFAM" id="SSF47336">
    <property type="entry name" value="ACP-like"/>
    <property type="match status" value="1"/>
</dbReference>
<reference evidence="2 3" key="1">
    <citation type="submission" date="2016-12" db="EMBL/GenBank/DDBJ databases">
        <authorList>
            <person name="Song W.-J."/>
            <person name="Kurnit D.M."/>
        </authorList>
    </citation>
    <scope>NUCLEOTIDE SEQUENCE [LARGE SCALE GENOMIC DNA]</scope>
    <source>
        <strain evidence="2 3">DSM 12503</strain>
    </source>
</reference>
<dbReference type="NCBIfam" id="TIGR01733">
    <property type="entry name" value="AA-adenyl-dom"/>
    <property type="match status" value="1"/>
</dbReference>
<feature type="domain" description="Carrier" evidence="1">
    <location>
        <begin position="507"/>
        <end position="582"/>
    </location>
</feature>
<dbReference type="STRING" id="1121345.SAMN02745217_04167"/>
<keyword evidence="3" id="KW-1185">Reference proteome</keyword>
<dbReference type="GO" id="GO:0043041">
    <property type="term" value="P:amino acid activation for nonribosomal peptide biosynthetic process"/>
    <property type="evidence" value="ECO:0007669"/>
    <property type="project" value="TreeGrafter"/>
</dbReference>
<gene>
    <name evidence="2" type="ORF">SAMN02745217_04167</name>
</gene>
<dbReference type="GO" id="GO:0044550">
    <property type="term" value="P:secondary metabolite biosynthetic process"/>
    <property type="evidence" value="ECO:0007669"/>
    <property type="project" value="TreeGrafter"/>
</dbReference>
<dbReference type="RefSeq" id="WP_073590805.1">
    <property type="nucleotide sequence ID" value="NZ_FRFD01000014.1"/>
</dbReference>
<protein>
    <submittedName>
        <fullName evidence="2">Amino acid adenylation domain-containing protein</fullName>
    </submittedName>
</protein>
<dbReference type="Proteomes" id="UP000184612">
    <property type="component" value="Unassembled WGS sequence"/>
</dbReference>
<dbReference type="InterPro" id="IPR009081">
    <property type="entry name" value="PP-bd_ACP"/>
</dbReference>
<evidence type="ECO:0000313" key="3">
    <source>
        <dbReference type="Proteomes" id="UP000184612"/>
    </source>
</evidence>
<organism evidence="2 3">
    <name type="scientific">Anaerocolumna xylanovorans DSM 12503</name>
    <dbReference type="NCBI Taxonomy" id="1121345"/>
    <lineage>
        <taxon>Bacteria</taxon>
        <taxon>Bacillati</taxon>
        <taxon>Bacillota</taxon>
        <taxon>Clostridia</taxon>
        <taxon>Lachnospirales</taxon>
        <taxon>Lachnospiraceae</taxon>
        <taxon>Anaerocolumna</taxon>
    </lineage>
</organism>
<evidence type="ECO:0000313" key="2">
    <source>
        <dbReference type="EMBL" id="SHO53570.1"/>
    </source>
</evidence>
<proteinExistence type="predicted"/>
<dbReference type="InterPro" id="IPR010071">
    <property type="entry name" value="AA_adenyl_dom"/>
</dbReference>
<dbReference type="PROSITE" id="PS50075">
    <property type="entry name" value="CARRIER"/>
    <property type="match status" value="1"/>
</dbReference>
<name>A0A1M7YLS8_9FIRM</name>
<dbReference type="AlphaFoldDB" id="A0A1M7YLS8"/>
<dbReference type="SUPFAM" id="SSF56801">
    <property type="entry name" value="Acetyl-CoA synthetase-like"/>
    <property type="match status" value="1"/>
</dbReference>
<dbReference type="EMBL" id="FRFD01000014">
    <property type="protein sequence ID" value="SHO53570.1"/>
    <property type="molecule type" value="Genomic_DNA"/>
</dbReference>
<evidence type="ECO:0000259" key="1">
    <source>
        <dbReference type="PROSITE" id="PS50075"/>
    </source>
</evidence>
<dbReference type="InterPro" id="IPR036736">
    <property type="entry name" value="ACP-like_sf"/>
</dbReference>
<dbReference type="Gene3D" id="1.10.1200.10">
    <property type="entry name" value="ACP-like"/>
    <property type="match status" value="1"/>
</dbReference>
<accession>A0A1M7YLS8</accession>
<sequence length="582" mass="67742">MENENITLQIKFKQAVTKYGKSAALHMDQYTLTYEELDYCSDVICNMLREILKDQKEATIAILVSNSFMKFIYMLGVLKAGYTYAPLDYKSAFERNLKILAVANADALLTEERFTDEAEEVIKRGLLIKNEVLIENVSELLKKERREFYSESTQERIAYVIFTSGSSGIPKGVEVQDKAILNFCSSVIHRIGISEKDKTIALSNFGFDASVFDMYPFLLSGAEIYLIKEEDRKDIISLNQYMIKSCITIQCMTTALYHLFLNVENPVLEKLCVIGEKMLFYRKKNYRIFNMYGPTEATVLVTLTEIRQSSSDIPVGYPIDNTDIYIVDKEGNKKSLREKGEICIEGICLAKGYRNNQEENDKHFHEDLITGKRRYYTGDIGMMEEDGNLHCYGRIDSQIKYRGYRIELDEIRKNILQYESIEDAVVLFLEEEVGNFIVTAYCQKQPVDIKQLKIFLEKQLPEYMIPQKWFLMDQFPLNENKKINTQEIRKKFYEKYNMDSLGKSEDKDIEERLKSIWSEVLALEKGKDFRADEEFTVLGGDSLQSLTMLLRVNKEFNTQVLFEEFIENPTIERLVEIVKRRK</sequence>
<dbReference type="PANTHER" id="PTHR45527:SF1">
    <property type="entry name" value="FATTY ACID SYNTHASE"/>
    <property type="match status" value="1"/>
</dbReference>
<dbReference type="InterPro" id="IPR045851">
    <property type="entry name" value="AMP-bd_C_sf"/>
</dbReference>
<dbReference type="GO" id="GO:0031177">
    <property type="term" value="F:phosphopantetheine binding"/>
    <property type="evidence" value="ECO:0007669"/>
    <property type="project" value="TreeGrafter"/>
</dbReference>
<dbReference type="InterPro" id="IPR020845">
    <property type="entry name" value="AMP-binding_CS"/>
</dbReference>
<dbReference type="Pfam" id="PF00550">
    <property type="entry name" value="PP-binding"/>
    <property type="match status" value="1"/>
</dbReference>
<dbReference type="Gene3D" id="3.30.300.30">
    <property type="match status" value="1"/>
</dbReference>
<dbReference type="OrthoDB" id="9778383at2"/>
<dbReference type="InterPro" id="IPR000873">
    <property type="entry name" value="AMP-dep_synth/lig_dom"/>
</dbReference>
<dbReference type="PROSITE" id="PS00455">
    <property type="entry name" value="AMP_BINDING"/>
    <property type="match status" value="1"/>
</dbReference>
<dbReference type="PANTHER" id="PTHR45527">
    <property type="entry name" value="NONRIBOSOMAL PEPTIDE SYNTHETASE"/>
    <property type="match status" value="1"/>
</dbReference>
<dbReference type="Gene3D" id="3.40.50.12780">
    <property type="entry name" value="N-terminal domain of ligase-like"/>
    <property type="match status" value="1"/>
</dbReference>
<dbReference type="InterPro" id="IPR042099">
    <property type="entry name" value="ANL_N_sf"/>
</dbReference>
<dbReference type="Pfam" id="PF00501">
    <property type="entry name" value="AMP-binding"/>
    <property type="match status" value="1"/>
</dbReference>